<evidence type="ECO:0000313" key="2">
    <source>
        <dbReference type="Proteomes" id="UP000539313"/>
    </source>
</evidence>
<accession>A0A7W3R763</accession>
<sequence>MNDPMANGARAAARRLASQYGPSLADDVEAALHSQNSDRRPDQYADPVAVASLIVSAATLAWTIYNDLKSRASNPSPEYVSRTVITQIRQEHELTDEQRNVITVTVQETLTAPADPPPPLS</sequence>
<dbReference type="RefSeq" id="WP_182704425.1">
    <property type="nucleotide sequence ID" value="NZ_JACJII010000001.1"/>
</dbReference>
<dbReference type="Proteomes" id="UP000539313">
    <property type="component" value="Unassembled WGS sequence"/>
</dbReference>
<dbReference type="AlphaFoldDB" id="A0A7W3R763"/>
<evidence type="ECO:0000313" key="1">
    <source>
        <dbReference type="EMBL" id="MBA9002372.1"/>
    </source>
</evidence>
<dbReference type="EMBL" id="JACJII010000001">
    <property type="protein sequence ID" value="MBA9002372.1"/>
    <property type="molecule type" value="Genomic_DNA"/>
</dbReference>
<comment type="caution">
    <text evidence="1">The sequence shown here is derived from an EMBL/GenBank/DDBJ whole genome shotgun (WGS) entry which is preliminary data.</text>
</comment>
<proteinExistence type="predicted"/>
<organism evidence="1 2">
    <name type="scientific">Thermomonospora cellulosilytica</name>
    <dbReference type="NCBI Taxonomy" id="1411118"/>
    <lineage>
        <taxon>Bacteria</taxon>
        <taxon>Bacillati</taxon>
        <taxon>Actinomycetota</taxon>
        <taxon>Actinomycetes</taxon>
        <taxon>Streptosporangiales</taxon>
        <taxon>Thermomonosporaceae</taxon>
        <taxon>Thermomonospora</taxon>
    </lineage>
</organism>
<gene>
    <name evidence="1" type="ORF">HNR21_001254</name>
</gene>
<keyword evidence="2" id="KW-1185">Reference proteome</keyword>
<reference evidence="1 2" key="1">
    <citation type="submission" date="2020-08" db="EMBL/GenBank/DDBJ databases">
        <title>Sequencing the genomes of 1000 actinobacteria strains.</title>
        <authorList>
            <person name="Klenk H.-P."/>
        </authorList>
    </citation>
    <scope>NUCLEOTIDE SEQUENCE [LARGE SCALE GENOMIC DNA]</scope>
    <source>
        <strain evidence="1 2">DSM 45823</strain>
    </source>
</reference>
<protein>
    <submittedName>
        <fullName evidence="1">Uncharacterized protein</fullName>
    </submittedName>
</protein>
<name>A0A7W3R763_9ACTN</name>